<dbReference type="EMBL" id="LMWN01000015">
    <property type="protein sequence ID" value="KUN06967.1"/>
    <property type="molecule type" value="Genomic_DNA"/>
</dbReference>
<gene>
    <name evidence="2" type="ORF">AQI95_11970</name>
</gene>
<evidence type="ECO:0008006" key="4">
    <source>
        <dbReference type="Google" id="ProtNLM"/>
    </source>
</evidence>
<keyword evidence="1" id="KW-1133">Transmembrane helix</keyword>
<name>A0A101P8M9_9ACTN</name>
<keyword evidence="1" id="KW-0472">Membrane</keyword>
<keyword evidence="3" id="KW-1185">Reference proteome</keyword>
<feature type="transmembrane region" description="Helical" evidence="1">
    <location>
        <begin position="21"/>
        <end position="38"/>
    </location>
</feature>
<proteinExistence type="predicted"/>
<dbReference type="OrthoDB" id="4211309at2"/>
<reference evidence="2 3" key="1">
    <citation type="submission" date="2015-10" db="EMBL/GenBank/DDBJ databases">
        <title>Draft genome sequence of Streptomyces yokosukanensis DSM 40224, type strain for the species Streptomyces yokosukanensis.</title>
        <authorList>
            <person name="Ruckert C."/>
            <person name="Winkler A."/>
            <person name="Kalinowski J."/>
            <person name="Kampfer P."/>
            <person name="Glaeser S."/>
        </authorList>
    </citation>
    <scope>NUCLEOTIDE SEQUENCE [LARGE SCALE GENOMIC DNA]</scope>
    <source>
        <strain evidence="2 3">DSM 40224</strain>
    </source>
</reference>
<organism evidence="2 3">
    <name type="scientific">Streptomyces yokosukanensis</name>
    <dbReference type="NCBI Taxonomy" id="67386"/>
    <lineage>
        <taxon>Bacteria</taxon>
        <taxon>Bacillati</taxon>
        <taxon>Actinomycetota</taxon>
        <taxon>Actinomycetes</taxon>
        <taxon>Kitasatosporales</taxon>
        <taxon>Streptomycetaceae</taxon>
        <taxon>Streptomyces</taxon>
    </lineage>
</organism>
<sequence length="236" mass="24967">MLGKQNADGEGQQVRRKESVVGVRVAALMVAVVLLAAGCGGSGAEHSKGPGRHAATPDLATSLRFSQLKKVLDLQSMPTGWKVGATSLRGRDLPKDSPCRRPSGVCAGMTSHAEVQYDNADSTGNVHIELDAYEDREAAQTGYTSRGASYADKNDREISMPTVGNASVARTGFNKFSAEPFTSLVMRVGAVVVAMTYTHQTKPDPQLLLSVARMEAERIQQAEQGVAPTASLGHEG</sequence>
<accession>A0A101P8M9</accession>
<dbReference type="RefSeq" id="WP_067121203.1">
    <property type="nucleotide sequence ID" value="NZ_KQ948209.1"/>
</dbReference>
<dbReference type="AlphaFoldDB" id="A0A101P8M9"/>
<dbReference type="Proteomes" id="UP000053127">
    <property type="component" value="Unassembled WGS sequence"/>
</dbReference>
<evidence type="ECO:0000256" key="1">
    <source>
        <dbReference type="SAM" id="Phobius"/>
    </source>
</evidence>
<evidence type="ECO:0000313" key="3">
    <source>
        <dbReference type="Proteomes" id="UP000053127"/>
    </source>
</evidence>
<evidence type="ECO:0000313" key="2">
    <source>
        <dbReference type="EMBL" id="KUN06967.1"/>
    </source>
</evidence>
<comment type="caution">
    <text evidence="2">The sequence shown here is derived from an EMBL/GenBank/DDBJ whole genome shotgun (WGS) entry which is preliminary data.</text>
</comment>
<protein>
    <recommendedName>
        <fullName evidence="4">DUF3558 domain-containing protein</fullName>
    </recommendedName>
</protein>
<keyword evidence="1" id="KW-0812">Transmembrane</keyword>